<keyword evidence="7" id="KW-0547">Nucleotide-binding</keyword>
<evidence type="ECO:0000313" key="13">
    <source>
        <dbReference type="EMBL" id="ELT97398.1"/>
    </source>
</evidence>
<evidence type="ECO:0000313" key="15">
    <source>
        <dbReference type="Proteomes" id="UP000014760"/>
    </source>
</evidence>
<keyword evidence="9" id="KW-0067">ATP-binding</keyword>
<evidence type="ECO:0000256" key="10">
    <source>
        <dbReference type="PROSITE-ProRule" id="PRU00221"/>
    </source>
</evidence>
<evidence type="ECO:0000256" key="9">
    <source>
        <dbReference type="ARBA" id="ARBA00022840"/>
    </source>
</evidence>
<dbReference type="GO" id="GO:0071561">
    <property type="term" value="C:nucleus-vacuole junction"/>
    <property type="evidence" value="ECO:0007669"/>
    <property type="project" value="TreeGrafter"/>
</dbReference>
<dbReference type="SUPFAM" id="SSF56112">
    <property type="entry name" value="Protein kinase-like (PK-like)"/>
    <property type="match status" value="1"/>
</dbReference>
<evidence type="ECO:0000256" key="2">
    <source>
        <dbReference type="ARBA" id="ARBA00012513"/>
    </source>
</evidence>
<reference evidence="13 15" key="2">
    <citation type="journal article" date="2013" name="Nature">
        <title>Insights into bilaterian evolution from three spiralian genomes.</title>
        <authorList>
            <person name="Simakov O."/>
            <person name="Marletaz F."/>
            <person name="Cho S.J."/>
            <person name="Edsinger-Gonzales E."/>
            <person name="Havlak P."/>
            <person name="Hellsten U."/>
            <person name="Kuo D.H."/>
            <person name="Larsson T."/>
            <person name="Lv J."/>
            <person name="Arendt D."/>
            <person name="Savage R."/>
            <person name="Osoegawa K."/>
            <person name="de Jong P."/>
            <person name="Grimwood J."/>
            <person name="Chapman J.A."/>
            <person name="Shapiro H."/>
            <person name="Aerts A."/>
            <person name="Otillar R.P."/>
            <person name="Terry A.Y."/>
            <person name="Boore J.L."/>
            <person name="Grigoriev I.V."/>
            <person name="Lindberg D.R."/>
            <person name="Seaver E.C."/>
            <person name="Weisblat D.A."/>
            <person name="Putnam N.H."/>
            <person name="Rokhsar D.S."/>
        </authorList>
    </citation>
    <scope>NUCLEOTIDE SEQUENCE</scope>
    <source>
        <strain evidence="13 15">I ESC-2004</strain>
    </source>
</reference>
<feature type="repeat" description="WD" evidence="10">
    <location>
        <begin position="1006"/>
        <end position="1040"/>
    </location>
</feature>
<feature type="repeat" description="WD" evidence="10">
    <location>
        <begin position="1344"/>
        <end position="1377"/>
    </location>
</feature>
<accession>R7TU23</accession>
<dbReference type="GO" id="GO:0005776">
    <property type="term" value="C:autophagosome"/>
    <property type="evidence" value="ECO:0007669"/>
    <property type="project" value="UniProtKB-SubCell"/>
</dbReference>
<dbReference type="PANTHER" id="PTHR17583:SF0">
    <property type="entry name" value="PHOSPHOINOSITIDE 3-KINASE REGULATORY SUBUNIT 4"/>
    <property type="match status" value="1"/>
</dbReference>
<dbReference type="EnsemblMetazoa" id="CapteT159025">
    <property type="protein sequence ID" value="CapteP159025"/>
    <property type="gene ID" value="CapteG159025"/>
</dbReference>
<evidence type="ECO:0000256" key="7">
    <source>
        <dbReference type="ARBA" id="ARBA00022741"/>
    </source>
</evidence>
<dbReference type="GO" id="GO:0016236">
    <property type="term" value="P:macroautophagy"/>
    <property type="evidence" value="ECO:0007669"/>
    <property type="project" value="InterPro"/>
</dbReference>
<keyword evidence="8" id="KW-0418">Kinase</keyword>
<dbReference type="PROSITE" id="PS50082">
    <property type="entry name" value="WD_REPEATS_2"/>
    <property type="match status" value="3"/>
</dbReference>
<reference evidence="14" key="3">
    <citation type="submission" date="2015-06" db="UniProtKB">
        <authorList>
            <consortium name="EnsemblMetazoa"/>
        </authorList>
    </citation>
    <scope>IDENTIFICATION</scope>
</reference>
<dbReference type="InterPro" id="IPR045162">
    <property type="entry name" value="Vps15-like"/>
</dbReference>
<dbReference type="GO" id="GO:0006623">
    <property type="term" value="P:protein targeting to vacuole"/>
    <property type="evidence" value="ECO:0007669"/>
    <property type="project" value="TreeGrafter"/>
</dbReference>
<evidence type="ECO:0000256" key="5">
    <source>
        <dbReference type="ARBA" id="ARBA00022679"/>
    </source>
</evidence>
<evidence type="ECO:0000256" key="4">
    <source>
        <dbReference type="ARBA" id="ARBA00022574"/>
    </source>
</evidence>
<dbReference type="OrthoDB" id="242910at2759"/>
<comment type="subcellular location">
    <subcellularLocation>
        <location evidence="1">Cytoplasmic vesicle</location>
        <location evidence="1">Autophagosome</location>
    </subcellularLocation>
</comment>
<dbReference type="InterPro" id="IPR055231">
    <property type="entry name" value="2AA_helical"/>
</dbReference>
<dbReference type="GO" id="GO:0034272">
    <property type="term" value="C:phosphatidylinositol 3-kinase complex, class III, type II"/>
    <property type="evidence" value="ECO:0007669"/>
    <property type="project" value="TreeGrafter"/>
</dbReference>
<evidence type="ECO:0000256" key="6">
    <source>
        <dbReference type="ARBA" id="ARBA00022737"/>
    </source>
</evidence>
<dbReference type="GO" id="GO:0004674">
    <property type="term" value="F:protein serine/threonine kinase activity"/>
    <property type="evidence" value="ECO:0007669"/>
    <property type="project" value="UniProtKB-KW"/>
</dbReference>
<dbReference type="FunFam" id="1.10.510.10:FF:000497">
    <property type="entry name" value="Phosphoinositide 3-kinase regulatory subunit"/>
    <property type="match status" value="1"/>
</dbReference>
<evidence type="ECO:0000313" key="14">
    <source>
        <dbReference type="EnsemblMetazoa" id="CapteP159025"/>
    </source>
</evidence>
<dbReference type="SMART" id="SM00320">
    <property type="entry name" value="WD40"/>
    <property type="match status" value="6"/>
</dbReference>
<dbReference type="HOGENOM" id="CLU_001696_0_0_1"/>
<keyword evidence="5" id="KW-0808">Transferase</keyword>
<sequence length="1377" mass="153813">MGNQLTGIAASQILPVEHYLTDAADLEYESSLGSTRFFKVARARSKEGLVVIKVFVIHDPSLPLNHYKDHLDQILVQLLGASNCLPFQKATVSDKAALLYRQYIKDSLYDRISTRPFLNGIEKRWLAFQLLCALNQAHRLSVCHGDIKSENVMVTSWNWLLLTDFASFKPTYLPEDNPADFSYFFDTSRRRTCYIAPERFVESSWRAVEPGQDAANTRYLTASEVKTGDLTPAMDIFSAGCVIAELFTEGSVAFDLSQLLAYRSGEYDPAKVLQKIDDPDIRELVIDMIRKDPAERLSAEEYLVKQRGKAFPDSFYNFLKLYLQRFSCNPIMSADDRIARIKRDFSLILKNLDVNEIDPSQNSLLVLVISLLTSCLRNLMYCNSKLTALDLMLTLSKYVTSDILFDRLLPFMLFLTNDSYPKVRAESIRVITQSLANINHVPISDANVFPEYILTQMSPLSQDPAVMVRVSYAENIALLAETALKFLEMVQLSKSPNELASDSCYETNQQKVNYDTELQTLHSMIQQKVVTLLSDPDNVVKNTLLQSGITRLCVFFGRQKANDVLVSHMITFLNDKNDWHLRGVFFDGIVGVAAYVGWQSSEILKPLLQQGLSDAEEYVIHKTLNALKSLTELGLLQKPILHELLQDIMPLFVHPNNWVRQGAVGFVAAVARVLNVADVHCKLFPLLQPFLRRPIIKVESEVVLLNALTDPLPRPIYDYVLRSTLMEPLFETLLDRQLMRSLCRSGHQPTYAEVSEGLAQLLRKLGSQGMQHVEEDKLLAMKDFMLKVHRAKSGSVEPSQRSGDAENQTGVIDLFGAGKALQRRHADLLRPSDSKMDVVPLPPASRRPTRRKGQPESPTVLMNEDWKQMFGHSDLEKGVPGSSGPQKTKQATPPPAAPVSTSPSVSASELDPGSTSSSQVTITASVMGSPASSMELSRKGNLSQSIESKVQVRYAPCKVELRNLVYHKQDQFSCDQMAKDLLDNASWENRPPPPNWQPKGQLVAHLHEHKGAINRIQVNQESSDRVFATCSNDGTVKLWDCSRLEGKHVTNRSRHTYNKQGGQIKCITFCDSAQSIASASDSGAIHVFRMEVDNPRINIQHTKNLDVDSEGLVVDMTYFDTGSQNVITYATVHGFLVGWDLRSQKVAWKLNNDPKHGLITSFAVQHNLSWLSAGTSSGTHVCWDMRFQLPITTIVHPTGARVRRLLVHPTEPSTVLSSVQGNNEVSFWDMETGARQKTLWASSAPPMSQTQASNHSANGLYLGVTDGNTFLLTAGSDMRLRYWDLSFPANSHIVVGAASDPIQQAAVSYRSRLIEGTEVVQETYGKPRAPVNEDLPRKGPDVPAHGHHDIITDINVCQTSQCFILTSARDGVIKVWK</sequence>
<dbReference type="GO" id="GO:0005770">
    <property type="term" value="C:late endosome"/>
    <property type="evidence" value="ECO:0007669"/>
    <property type="project" value="TreeGrafter"/>
</dbReference>
<dbReference type="SUPFAM" id="SSF48371">
    <property type="entry name" value="ARM repeat"/>
    <property type="match status" value="1"/>
</dbReference>
<dbReference type="Pfam" id="PF22956">
    <property type="entry name" value="VPS15-like_hel"/>
    <property type="match status" value="1"/>
</dbReference>
<dbReference type="SUPFAM" id="SSF50978">
    <property type="entry name" value="WD40 repeat-like"/>
    <property type="match status" value="1"/>
</dbReference>
<dbReference type="InterPro" id="IPR001680">
    <property type="entry name" value="WD40_rpt"/>
</dbReference>
<dbReference type="Proteomes" id="UP000014760">
    <property type="component" value="Unassembled WGS sequence"/>
</dbReference>
<dbReference type="InterPro" id="IPR016024">
    <property type="entry name" value="ARM-type_fold"/>
</dbReference>
<keyword evidence="3" id="KW-0723">Serine/threonine-protein kinase</keyword>
<dbReference type="PROSITE" id="PS50011">
    <property type="entry name" value="PROTEIN_KINASE_DOM"/>
    <property type="match status" value="1"/>
</dbReference>
<dbReference type="GO" id="GO:0034271">
    <property type="term" value="C:phosphatidylinositol 3-kinase complex, class III, type I"/>
    <property type="evidence" value="ECO:0007669"/>
    <property type="project" value="TreeGrafter"/>
</dbReference>
<dbReference type="InterPro" id="IPR011009">
    <property type="entry name" value="Kinase-like_dom_sf"/>
</dbReference>
<dbReference type="FunFam" id="1.25.10.10:FF:000342">
    <property type="entry name" value="Serine/threonine-protein kinase VPS15"/>
    <property type="match status" value="1"/>
</dbReference>
<evidence type="ECO:0000256" key="3">
    <source>
        <dbReference type="ARBA" id="ARBA00022527"/>
    </source>
</evidence>
<evidence type="ECO:0000256" key="1">
    <source>
        <dbReference type="ARBA" id="ARBA00004419"/>
    </source>
</evidence>
<dbReference type="InterPro" id="IPR011989">
    <property type="entry name" value="ARM-like"/>
</dbReference>
<dbReference type="OMA" id="ATNTCRI"/>
<evidence type="ECO:0000256" key="8">
    <source>
        <dbReference type="ARBA" id="ARBA00022777"/>
    </source>
</evidence>
<dbReference type="EMBL" id="KB308566">
    <property type="protein sequence ID" value="ELT97398.1"/>
    <property type="molecule type" value="Genomic_DNA"/>
</dbReference>
<evidence type="ECO:0000259" key="12">
    <source>
        <dbReference type="PROSITE" id="PS50011"/>
    </source>
</evidence>
<dbReference type="InterPro" id="IPR036322">
    <property type="entry name" value="WD40_repeat_dom_sf"/>
</dbReference>
<dbReference type="InterPro" id="IPR008271">
    <property type="entry name" value="Ser/Thr_kinase_AS"/>
</dbReference>
<evidence type="ECO:0000256" key="11">
    <source>
        <dbReference type="SAM" id="MobiDB-lite"/>
    </source>
</evidence>
<dbReference type="EC" id="2.7.11.1" evidence="2"/>
<feature type="domain" description="Protein kinase" evidence="12">
    <location>
        <begin position="26"/>
        <end position="316"/>
    </location>
</feature>
<dbReference type="InterPro" id="IPR015943">
    <property type="entry name" value="WD40/YVTN_repeat-like_dom_sf"/>
</dbReference>
<proteinExistence type="predicted"/>
<feature type="compositionally biased region" description="Low complexity" evidence="11">
    <location>
        <begin position="898"/>
        <end position="908"/>
    </location>
</feature>
<dbReference type="InterPro" id="IPR000719">
    <property type="entry name" value="Prot_kinase_dom"/>
</dbReference>
<protein>
    <recommendedName>
        <fullName evidence="2">non-specific serine/threonine protein kinase</fullName>
        <ecNumber evidence="2">2.7.11.1</ecNumber>
    </recommendedName>
</protein>
<gene>
    <name evidence="13" type="ORF">CAPTEDRAFT_159025</name>
</gene>
<dbReference type="PROSITE" id="PS00108">
    <property type="entry name" value="PROTEIN_KINASE_ST"/>
    <property type="match status" value="1"/>
</dbReference>
<dbReference type="FunCoup" id="R7TU23">
    <property type="interactions" value="1116"/>
</dbReference>
<keyword evidence="6" id="KW-0677">Repeat</keyword>
<dbReference type="GO" id="GO:0005524">
    <property type="term" value="F:ATP binding"/>
    <property type="evidence" value="ECO:0007669"/>
    <property type="project" value="UniProtKB-KW"/>
</dbReference>
<feature type="repeat" description="WD" evidence="10">
    <location>
        <begin position="1252"/>
        <end position="1286"/>
    </location>
</feature>
<dbReference type="Gene3D" id="1.10.510.10">
    <property type="entry name" value="Transferase(Phosphotransferase) domain 1"/>
    <property type="match status" value="1"/>
</dbReference>
<organism evidence="13">
    <name type="scientific">Capitella teleta</name>
    <name type="common">Polychaete worm</name>
    <dbReference type="NCBI Taxonomy" id="283909"/>
    <lineage>
        <taxon>Eukaryota</taxon>
        <taxon>Metazoa</taxon>
        <taxon>Spiralia</taxon>
        <taxon>Lophotrochozoa</taxon>
        <taxon>Annelida</taxon>
        <taxon>Polychaeta</taxon>
        <taxon>Sedentaria</taxon>
        <taxon>Scolecida</taxon>
        <taxon>Capitellidae</taxon>
        <taxon>Capitella</taxon>
    </lineage>
</organism>
<dbReference type="Pfam" id="PF00069">
    <property type="entry name" value="Pkinase"/>
    <property type="match status" value="1"/>
</dbReference>
<dbReference type="EMBL" id="AMQN01010912">
    <property type="status" value="NOT_ANNOTATED_CDS"/>
    <property type="molecule type" value="Genomic_DNA"/>
</dbReference>
<dbReference type="SMART" id="SM00220">
    <property type="entry name" value="S_TKc"/>
    <property type="match status" value="1"/>
</dbReference>
<dbReference type="PROSITE" id="PS50294">
    <property type="entry name" value="WD_REPEATS_REGION"/>
    <property type="match status" value="2"/>
</dbReference>
<dbReference type="STRING" id="283909.R7TU23"/>
<dbReference type="Pfam" id="PF00400">
    <property type="entry name" value="WD40"/>
    <property type="match status" value="2"/>
</dbReference>
<dbReference type="Gene3D" id="2.130.10.10">
    <property type="entry name" value="YVTN repeat-like/Quinoprotein amine dehydrogenase"/>
    <property type="match status" value="2"/>
</dbReference>
<dbReference type="PANTHER" id="PTHR17583">
    <property type="entry name" value="PHOSPHOINOSITIDE 3-KINASE REGULATORY SUBUNIT 4"/>
    <property type="match status" value="1"/>
</dbReference>
<dbReference type="Gene3D" id="1.25.10.10">
    <property type="entry name" value="Leucine-rich Repeat Variant"/>
    <property type="match status" value="1"/>
</dbReference>
<name>R7TU23_CAPTE</name>
<reference evidence="15" key="1">
    <citation type="submission" date="2012-12" db="EMBL/GenBank/DDBJ databases">
        <authorList>
            <person name="Hellsten U."/>
            <person name="Grimwood J."/>
            <person name="Chapman J.A."/>
            <person name="Shapiro H."/>
            <person name="Aerts A."/>
            <person name="Otillar R.P."/>
            <person name="Terry A.Y."/>
            <person name="Boore J.L."/>
            <person name="Simakov O."/>
            <person name="Marletaz F."/>
            <person name="Cho S.-J."/>
            <person name="Edsinger-Gonzales E."/>
            <person name="Havlak P."/>
            <person name="Kuo D.-H."/>
            <person name="Larsson T."/>
            <person name="Lv J."/>
            <person name="Arendt D."/>
            <person name="Savage R."/>
            <person name="Osoegawa K."/>
            <person name="de Jong P."/>
            <person name="Lindberg D.R."/>
            <person name="Seaver E.C."/>
            <person name="Weisblat D.A."/>
            <person name="Putnam N.H."/>
            <person name="Grigoriev I.V."/>
            <person name="Rokhsar D.S."/>
        </authorList>
    </citation>
    <scope>NUCLEOTIDE SEQUENCE</scope>
    <source>
        <strain evidence="15">I ESC-2004</strain>
    </source>
</reference>
<keyword evidence="4 10" id="KW-0853">WD repeat</keyword>
<dbReference type="GO" id="GO:0045324">
    <property type="term" value="P:late endosome to vacuole transport"/>
    <property type="evidence" value="ECO:0007669"/>
    <property type="project" value="InterPro"/>
</dbReference>
<dbReference type="CDD" id="cd13980">
    <property type="entry name" value="STKc_Vps15"/>
    <property type="match status" value="1"/>
</dbReference>
<keyword evidence="15" id="KW-1185">Reference proteome</keyword>
<feature type="region of interest" description="Disordered" evidence="11">
    <location>
        <begin position="828"/>
        <end position="920"/>
    </location>
</feature>